<dbReference type="InterPro" id="IPR036388">
    <property type="entry name" value="WH-like_DNA-bd_sf"/>
</dbReference>
<dbReference type="Proteomes" id="UP001500994">
    <property type="component" value="Unassembled WGS sequence"/>
</dbReference>
<feature type="domain" description="HTH arsR-type" evidence="1">
    <location>
        <begin position="9"/>
        <end position="106"/>
    </location>
</feature>
<dbReference type="SMART" id="SM00418">
    <property type="entry name" value="HTH_ARSR"/>
    <property type="match status" value="1"/>
</dbReference>
<name>A0ABN3SY31_9ACTN</name>
<evidence type="ECO:0000259" key="1">
    <source>
        <dbReference type="SMART" id="SM00418"/>
    </source>
</evidence>
<comment type="caution">
    <text evidence="2">The sequence shown here is derived from an EMBL/GenBank/DDBJ whole genome shotgun (WGS) entry which is preliminary data.</text>
</comment>
<reference evidence="2 3" key="1">
    <citation type="journal article" date="2019" name="Int. J. Syst. Evol. Microbiol.">
        <title>The Global Catalogue of Microorganisms (GCM) 10K type strain sequencing project: providing services to taxonomists for standard genome sequencing and annotation.</title>
        <authorList>
            <consortium name="The Broad Institute Genomics Platform"/>
            <consortium name="The Broad Institute Genome Sequencing Center for Infectious Disease"/>
            <person name="Wu L."/>
            <person name="Ma J."/>
        </authorList>
    </citation>
    <scope>NUCLEOTIDE SEQUENCE [LARGE SCALE GENOMIC DNA]</scope>
    <source>
        <strain evidence="2 3">JCM 16374</strain>
    </source>
</reference>
<evidence type="ECO:0000313" key="2">
    <source>
        <dbReference type="EMBL" id="GAA2688397.1"/>
    </source>
</evidence>
<dbReference type="InterPro" id="IPR011991">
    <property type="entry name" value="ArsR-like_HTH"/>
</dbReference>
<dbReference type="SUPFAM" id="SSF46785">
    <property type="entry name" value="Winged helix' DNA-binding domain"/>
    <property type="match status" value="1"/>
</dbReference>
<keyword evidence="3" id="KW-1185">Reference proteome</keyword>
<dbReference type="InterPro" id="IPR001845">
    <property type="entry name" value="HTH_ArsR_DNA-bd_dom"/>
</dbReference>
<dbReference type="Pfam" id="PF12840">
    <property type="entry name" value="HTH_20"/>
    <property type="match status" value="1"/>
</dbReference>
<protein>
    <submittedName>
        <fullName evidence="2">Helix-turn-helix domain-containing protein</fullName>
    </submittedName>
</protein>
<dbReference type="EMBL" id="BAAARK010000045">
    <property type="protein sequence ID" value="GAA2688397.1"/>
    <property type="molecule type" value="Genomic_DNA"/>
</dbReference>
<dbReference type="RefSeq" id="WP_344583788.1">
    <property type="nucleotide sequence ID" value="NZ_BAAARK010000045.1"/>
</dbReference>
<sequence length="239" mass="25695">MGLDDASLTALAVLGDELRRRMFDVIRREHRPLTREEVAARVGVSRKLAAFHLDKLVAAGLLRAHYASPSGIRKVGRRPKVYEPVDAAIEVSVPERRFQLLADLLTDAVLRAGPGESAHDAAVRVAGEHGESVGAAERARIRPGRLGPERGLTLALDTLDRLGFEPERATPTLVRLRNCPFHPLAAKAPELVCDLNRAFLAGYLRGLGSDATDAVLAPVPGRCCVELRARPTADGSNGA</sequence>
<dbReference type="CDD" id="cd00090">
    <property type="entry name" value="HTH_ARSR"/>
    <property type="match status" value="1"/>
</dbReference>
<accession>A0ABN3SY31</accession>
<proteinExistence type="predicted"/>
<dbReference type="InterPro" id="IPR036390">
    <property type="entry name" value="WH_DNA-bd_sf"/>
</dbReference>
<organism evidence="2 3">
    <name type="scientific">Streptomyces lunalinharesii</name>
    <dbReference type="NCBI Taxonomy" id="333384"/>
    <lineage>
        <taxon>Bacteria</taxon>
        <taxon>Bacillati</taxon>
        <taxon>Actinomycetota</taxon>
        <taxon>Actinomycetes</taxon>
        <taxon>Kitasatosporales</taxon>
        <taxon>Streptomycetaceae</taxon>
        <taxon>Streptomyces</taxon>
    </lineage>
</organism>
<dbReference type="Gene3D" id="1.10.10.10">
    <property type="entry name" value="Winged helix-like DNA-binding domain superfamily/Winged helix DNA-binding domain"/>
    <property type="match status" value="1"/>
</dbReference>
<gene>
    <name evidence="2" type="ORF">GCM10009864_72780</name>
</gene>
<evidence type="ECO:0000313" key="3">
    <source>
        <dbReference type="Proteomes" id="UP001500994"/>
    </source>
</evidence>